<keyword evidence="2" id="KW-0560">Oxidoreductase</keyword>
<dbReference type="SUPFAM" id="SSF51735">
    <property type="entry name" value="NAD(P)-binding Rossmann-fold domains"/>
    <property type="match status" value="1"/>
</dbReference>
<dbReference type="PANTHER" id="PTHR45348">
    <property type="entry name" value="HYPOTHETICAL OXIDOREDUCTASE (EUROFUNG)"/>
    <property type="match status" value="1"/>
</dbReference>
<dbReference type="EMBL" id="KV407469">
    <property type="protein sequence ID" value="KZF18845.1"/>
    <property type="molecule type" value="Genomic_DNA"/>
</dbReference>
<evidence type="ECO:0000313" key="4">
    <source>
        <dbReference type="EMBL" id="KZF18845.1"/>
    </source>
</evidence>
<dbReference type="CDD" id="cd08249">
    <property type="entry name" value="enoyl_reductase_like"/>
    <property type="match status" value="1"/>
</dbReference>
<dbReference type="STRING" id="1328760.A0A164Z9H7"/>
<dbReference type="GO" id="GO:0016651">
    <property type="term" value="F:oxidoreductase activity, acting on NAD(P)H"/>
    <property type="evidence" value="ECO:0007669"/>
    <property type="project" value="InterPro"/>
</dbReference>
<dbReference type="InterPro" id="IPR013154">
    <property type="entry name" value="ADH-like_N"/>
</dbReference>
<dbReference type="Proteomes" id="UP000076632">
    <property type="component" value="Unassembled WGS sequence"/>
</dbReference>
<evidence type="ECO:0000256" key="1">
    <source>
        <dbReference type="ARBA" id="ARBA00008072"/>
    </source>
</evidence>
<comment type="similarity">
    <text evidence="1">Belongs to the zinc-containing alcohol dehydrogenase family.</text>
</comment>
<dbReference type="OrthoDB" id="3233595at2759"/>
<gene>
    <name evidence="4" type="ORF">L228DRAFT_251701</name>
</gene>
<organism evidence="4 5">
    <name type="scientific">Xylona heveae (strain CBS 132557 / TC161)</name>
    <dbReference type="NCBI Taxonomy" id="1328760"/>
    <lineage>
        <taxon>Eukaryota</taxon>
        <taxon>Fungi</taxon>
        <taxon>Dikarya</taxon>
        <taxon>Ascomycota</taxon>
        <taxon>Pezizomycotina</taxon>
        <taxon>Xylonomycetes</taxon>
        <taxon>Xylonales</taxon>
        <taxon>Xylonaceae</taxon>
        <taxon>Xylona</taxon>
    </lineage>
</organism>
<keyword evidence="5" id="KW-1185">Reference proteome</keyword>
<proteinExistence type="inferred from homology"/>
<sequence>MKEAIVHPGPRSELIESPIPRPNADQVLIKVVVSGCNPKDWKGAQNEKKSANSGDDIAGIVEAVGENITEFRPGDRVAAFHHIGTPGGSFAEYAISWGYATFHIPKKTSFEEAATIPLAAMTAAVALYQELRLPQPWQAPTEPLPLIIYGGSSAVGAYAIQLAKASNIHPLIVVAGKGADLVESLIDRSKGDTVIDYREGYDAVVAGLKNALKQSGQNRVRYAFDPVSDKGSYQAICEVLDRETGKITFVLPGKTYEEVPKSIKWTLTKVPTSFLDVAPDSPQGKAGIKISNKDFAFLFLRFFGRGLQEGWLRPHPYEVAPKGLESVGECLKNLYEGKLSAKKYVFRISDTPGLEDSAW</sequence>
<dbReference type="PANTHER" id="PTHR45348:SF5">
    <property type="entry name" value="OXIDOREDUCTASE, PUTATIVE (AFU_ORTHOLOGUE AFUA_8G01420)-RELATED"/>
    <property type="match status" value="1"/>
</dbReference>
<dbReference type="InterPro" id="IPR036291">
    <property type="entry name" value="NAD(P)-bd_dom_sf"/>
</dbReference>
<name>A0A164Z9H7_XYLHT</name>
<reference evidence="4 5" key="1">
    <citation type="journal article" date="2016" name="Fungal Biol.">
        <title>The genome of Xylona heveae provides a window into fungal endophytism.</title>
        <authorList>
            <person name="Gazis R."/>
            <person name="Kuo A."/>
            <person name="Riley R."/>
            <person name="LaButti K."/>
            <person name="Lipzen A."/>
            <person name="Lin J."/>
            <person name="Amirebrahimi M."/>
            <person name="Hesse C.N."/>
            <person name="Spatafora J.W."/>
            <person name="Henrissat B."/>
            <person name="Hainaut M."/>
            <person name="Grigoriev I.V."/>
            <person name="Hibbett D.S."/>
        </authorList>
    </citation>
    <scope>NUCLEOTIDE SEQUENCE [LARGE SCALE GENOMIC DNA]</scope>
    <source>
        <strain evidence="4 5">TC161</strain>
    </source>
</reference>
<dbReference type="GeneID" id="28898752"/>
<dbReference type="AlphaFoldDB" id="A0A164Z9H7"/>
<dbReference type="RefSeq" id="XP_018184400.1">
    <property type="nucleotide sequence ID" value="XM_018333615.1"/>
</dbReference>
<evidence type="ECO:0000259" key="3">
    <source>
        <dbReference type="SMART" id="SM00829"/>
    </source>
</evidence>
<dbReference type="SMART" id="SM00829">
    <property type="entry name" value="PKS_ER"/>
    <property type="match status" value="1"/>
</dbReference>
<dbReference type="Gene3D" id="3.90.180.10">
    <property type="entry name" value="Medium-chain alcohol dehydrogenases, catalytic domain"/>
    <property type="match status" value="1"/>
</dbReference>
<dbReference type="InParanoid" id="A0A164Z9H7"/>
<dbReference type="InterPro" id="IPR020843">
    <property type="entry name" value="ER"/>
</dbReference>
<dbReference type="InterPro" id="IPR047122">
    <property type="entry name" value="Trans-enoyl_RdTase-like"/>
</dbReference>
<evidence type="ECO:0000256" key="2">
    <source>
        <dbReference type="ARBA" id="ARBA00023002"/>
    </source>
</evidence>
<evidence type="ECO:0000313" key="5">
    <source>
        <dbReference type="Proteomes" id="UP000076632"/>
    </source>
</evidence>
<protein>
    <submittedName>
        <fullName evidence="4">GroES-like protein</fullName>
    </submittedName>
</protein>
<dbReference type="Gene3D" id="3.40.50.720">
    <property type="entry name" value="NAD(P)-binding Rossmann-like Domain"/>
    <property type="match status" value="1"/>
</dbReference>
<dbReference type="Pfam" id="PF08240">
    <property type="entry name" value="ADH_N"/>
    <property type="match status" value="1"/>
</dbReference>
<dbReference type="InterPro" id="IPR011032">
    <property type="entry name" value="GroES-like_sf"/>
</dbReference>
<dbReference type="OMA" id="GWFKPHP"/>
<dbReference type="SUPFAM" id="SSF50129">
    <property type="entry name" value="GroES-like"/>
    <property type="match status" value="1"/>
</dbReference>
<accession>A0A164Z9H7</accession>
<feature type="domain" description="Enoyl reductase (ER)" evidence="3">
    <location>
        <begin position="9"/>
        <end position="288"/>
    </location>
</feature>